<name>A0ABN2XIR4_9MICC</name>
<dbReference type="InterPro" id="IPR050879">
    <property type="entry name" value="Acyltransferase_3"/>
</dbReference>
<accession>A0ABN2XIR4</accession>
<dbReference type="RefSeq" id="WP_344223754.1">
    <property type="nucleotide sequence ID" value="NZ_BAAAQA010000006.1"/>
</dbReference>
<dbReference type="InterPro" id="IPR002656">
    <property type="entry name" value="Acyl_transf_3_dom"/>
</dbReference>
<protein>
    <recommendedName>
        <fullName evidence="2">Acyltransferase 3 domain-containing protein</fullName>
    </recommendedName>
</protein>
<evidence type="ECO:0000313" key="4">
    <source>
        <dbReference type="Proteomes" id="UP001500166"/>
    </source>
</evidence>
<organism evidence="3 4">
    <name type="scientific">Kocuria atrinae</name>
    <dbReference type="NCBI Taxonomy" id="592377"/>
    <lineage>
        <taxon>Bacteria</taxon>
        <taxon>Bacillati</taxon>
        <taxon>Actinomycetota</taxon>
        <taxon>Actinomycetes</taxon>
        <taxon>Micrococcales</taxon>
        <taxon>Micrococcaceae</taxon>
        <taxon>Kocuria</taxon>
    </lineage>
</organism>
<evidence type="ECO:0000256" key="1">
    <source>
        <dbReference type="SAM" id="Phobius"/>
    </source>
</evidence>
<evidence type="ECO:0000313" key="3">
    <source>
        <dbReference type="EMBL" id="GAA2112296.1"/>
    </source>
</evidence>
<proteinExistence type="predicted"/>
<keyword evidence="1" id="KW-1133">Transmembrane helix</keyword>
<keyword evidence="1" id="KW-0472">Membrane</keyword>
<feature type="transmembrane region" description="Helical" evidence="1">
    <location>
        <begin position="80"/>
        <end position="99"/>
    </location>
</feature>
<dbReference type="Proteomes" id="UP001500166">
    <property type="component" value="Unassembled WGS sequence"/>
</dbReference>
<keyword evidence="4" id="KW-1185">Reference proteome</keyword>
<keyword evidence="1" id="KW-0812">Transmembrane</keyword>
<sequence>MVGPTPPRSFPTFRPEIEGLRAIAVLLVMVFHIWEGRVSGGVDVFFVISVFLLTGSFTRAFERDKPIRLAAYWLRTFARLLPPLAVGLVVMAAAIMLLYPASRQELLTGHLWASAGYILNWVLSEQAVDYYQGSGVLSSPVQHVWSLSIQG</sequence>
<dbReference type="EMBL" id="BAAAQA010000006">
    <property type="protein sequence ID" value="GAA2112296.1"/>
    <property type="molecule type" value="Genomic_DNA"/>
</dbReference>
<dbReference type="PANTHER" id="PTHR23028">
    <property type="entry name" value="ACETYLTRANSFERASE"/>
    <property type="match status" value="1"/>
</dbReference>
<gene>
    <name evidence="3" type="ORF">GCM10009824_08300</name>
</gene>
<feature type="transmembrane region" description="Helical" evidence="1">
    <location>
        <begin position="41"/>
        <end position="60"/>
    </location>
</feature>
<evidence type="ECO:0000259" key="2">
    <source>
        <dbReference type="Pfam" id="PF01757"/>
    </source>
</evidence>
<reference evidence="3 4" key="1">
    <citation type="journal article" date="2019" name="Int. J. Syst. Evol. Microbiol.">
        <title>The Global Catalogue of Microorganisms (GCM) 10K type strain sequencing project: providing services to taxonomists for standard genome sequencing and annotation.</title>
        <authorList>
            <consortium name="The Broad Institute Genomics Platform"/>
            <consortium name="The Broad Institute Genome Sequencing Center for Infectious Disease"/>
            <person name="Wu L."/>
            <person name="Ma J."/>
        </authorList>
    </citation>
    <scope>NUCLEOTIDE SEQUENCE [LARGE SCALE GENOMIC DNA]</scope>
    <source>
        <strain evidence="3 4">JCM 15914</strain>
    </source>
</reference>
<feature type="domain" description="Acyltransferase 3" evidence="2">
    <location>
        <begin position="16"/>
        <end position="148"/>
    </location>
</feature>
<dbReference type="PANTHER" id="PTHR23028:SF53">
    <property type="entry name" value="ACYL_TRANSF_3 DOMAIN-CONTAINING PROTEIN"/>
    <property type="match status" value="1"/>
</dbReference>
<dbReference type="Pfam" id="PF01757">
    <property type="entry name" value="Acyl_transf_3"/>
    <property type="match status" value="1"/>
</dbReference>
<comment type="caution">
    <text evidence="3">The sequence shown here is derived from an EMBL/GenBank/DDBJ whole genome shotgun (WGS) entry which is preliminary data.</text>
</comment>